<dbReference type="SMART" id="SM00719">
    <property type="entry name" value="Plus3"/>
    <property type="match status" value="1"/>
</dbReference>
<gene>
    <name evidence="7" type="ORF">LITE_LOCUS26184</name>
</gene>
<dbReference type="InterPro" id="IPR001965">
    <property type="entry name" value="Znf_PHD"/>
</dbReference>
<accession>A0AAV0LYG7</accession>
<evidence type="ECO:0000313" key="7">
    <source>
        <dbReference type="EMBL" id="CAI0439542.1"/>
    </source>
</evidence>
<keyword evidence="2" id="KW-0863">Zinc-finger</keyword>
<protein>
    <submittedName>
        <fullName evidence="7">Uncharacterized protein</fullName>
    </submittedName>
</protein>
<dbReference type="InterPro" id="IPR045894">
    <property type="entry name" value="At5g08430-like"/>
</dbReference>
<evidence type="ECO:0000256" key="2">
    <source>
        <dbReference type="ARBA" id="ARBA00022771"/>
    </source>
</evidence>
<keyword evidence="1" id="KW-0479">Metal-binding</keyword>
<dbReference type="GO" id="GO:0008270">
    <property type="term" value="F:zinc ion binding"/>
    <property type="evidence" value="ECO:0007669"/>
    <property type="project" value="UniProtKB-KW"/>
</dbReference>
<evidence type="ECO:0000313" key="8">
    <source>
        <dbReference type="Proteomes" id="UP001154282"/>
    </source>
</evidence>
<dbReference type="Gene3D" id="1.10.245.10">
    <property type="entry name" value="SWIB/MDM2 domain"/>
    <property type="match status" value="1"/>
</dbReference>
<feature type="compositionally biased region" description="Basic and acidic residues" evidence="4">
    <location>
        <begin position="1"/>
        <end position="10"/>
    </location>
</feature>
<dbReference type="Gene3D" id="3.90.70.200">
    <property type="entry name" value="Plus-3 domain"/>
    <property type="match status" value="1"/>
</dbReference>
<dbReference type="InterPro" id="IPR036885">
    <property type="entry name" value="SWIB_MDM2_dom_sf"/>
</dbReference>
<evidence type="ECO:0000256" key="4">
    <source>
        <dbReference type="SAM" id="MobiDB-lite"/>
    </source>
</evidence>
<dbReference type="SUPFAM" id="SSF159042">
    <property type="entry name" value="Plus3-like"/>
    <property type="match status" value="1"/>
</dbReference>
<proteinExistence type="predicted"/>
<dbReference type="EMBL" id="CAMGYJ010000006">
    <property type="protein sequence ID" value="CAI0439542.1"/>
    <property type="molecule type" value="Genomic_DNA"/>
</dbReference>
<feature type="domain" description="DM2" evidence="6">
    <location>
        <begin position="244"/>
        <end position="327"/>
    </location>
</feature>
<dbReference type="SUPFAM" id="SSF47592">
    <property type="entry name" value="SWIB/MDM2 domain"/>
    <property type="match status" value="1"/>
</dbReference>
<feature type="region of interest" description="Disordered" evidence="4">
    <location>
        <begin position="191"/>
        <end position="234"/>
    </location>
</feature>
<dbReference type="PROSITE" id="PS51925">
    <property type="entry name" value="SWIB_MDM2"/>
    <property type="match status" value="1"/>
</dbReference>
<dbReference type="Pfam" id="PF25980">
    <property type="entry name" value="NERD_plant"/>
    <property type="match status" value="1"/>
</dbReference>
<dbReference type="InterPro" id="IPR003121">
    <property type="entry name" value="SWIB_MDM2_domain"/>
</dbReference>
<dbReference type="SUPFAM" id="SSF57903">
    <property type="entry name" value="FYVE/PHD zinc finger"/>
    <property type="match status" value="1"/>
</dbReference>
<dbReference type="CDD" id="cd15568">
    <property type="entry name" value="PHD5_NSD"/>
    <property type="match status" value="1"/>
</dbReference>
<dbReference type="Proteomes" id="UP001154282">
    <property type="component" value="Unassembled WGS sequence"/>
</dbReference>
<dbReference type="SMART" id="SM00249">
    <property type="entry name" value="PHD"/>
    <property type="match status" value="1"/>
</dbReference>
<dbReference type="Pfam" id="PF02201">
    <property type="entry name" value="SWIB"/>
    <property type="match status" value="1"/>
</dbReference>
<dbReference type="PANTHER" id="PTHR46851">
    <property type="entry name" value="OS01G0884500 PROTEIN"/>
    <property type="match status" value="1"/>
</dbReference>
<keyword evidence="3" id="KW-0862">Zinc</keyword>
<name>A0AAV0LYG7_9ROSI</name>
<evidence type="ECO:0000259" key="6">
    <source>
        <dbReference type="PROSITE" id="PS51925"/>
    </source>
</evidence>
<reference evidence="7" key="1">
    <citation type="submission" date="2022-08" db="EMBL/GenBank/DDBJ databases">
        <authorList>
            <person name="Gutierrez-Valencia J."/>
        </authorList>
    </citation>
    <scope>NUCLEOTIDE SEQUENCE</scope>
</reference>
<feature type="region of interest" description="Disordered" evidence="4">
    <location>
        <begin position="1"/>
        <end position="23"/>
    </location>
</feature>
<sequence>MQHMESAEKEKKRKKPPTKGKVATKEDTSEGVCFFCKDGGDLRICDFKGCTKAYHHECVEKEKSFLDDDAYWKCAWHSCMLCGKSPKFHCFCCYKAVCGRCLCDVDFGVVKSTRGFCDHCLTLAGLIEGTKTAAPGQEVDFDAPDSYEYFFKYYWEGEVKVKEGLTKEVLVSAQKQLKKELDRETALDPVCDAKEDSSGSSGSSWNESDYADVSPGKQRKARRRGKVGEGKHHPVKMKRFGSKKREFSGWGSKALVEFLTSIGKDISQQLSQHEVAEIIKRYSAENNLFDPEKKKQIVCDAKLYTLFVRKSVNKNRIHGHLAKHFAENQSDDDLDLAEEDWFVVDGEDDVQVANKKPRTSEANCRDKVAAVPPVNRRCFASVTTENMKHVFLKKSVVEELSKDSDNFDVKVIGSFVRVKADPHDYSQKNSHLLVQVTGVRRQFGESKESILLQVSDMMGEMPICKLSDENFAEEECQDLRQRVKNGFIKRPVIVEFEEKVRVLHESITKDMLDVNYTDICLLPSLMKWIQRELVILKRLRDQASLKGWRREYPLLL</sequence>
<comment type="caution">
    <text evidence="7">The sequence shown here is derived from an EMBL/GenBank/DDBJ whole genome shotgun (WGS) entry which is preliminary data.</text>
</comment>
<dbReference type="InterPro" id="IPR058668">
    <property type="entry name" value="NERD_dom"/>
</dbReference>
<evidence type="ECO:0000256" key="3">
    <source>
        <dbReference type="ARBA" id="ARBA00022833"/>
    </source>
</evidence>
<dbReference type="InterPro" id="IPR011011">
    <property type="entry name" value="Znf_FYVE_PHD"/>
</dbReference>
<dbReference type="InterPro" id="IPR013083">
    <property type="entry name" value="Znf_RING/FYVE/PHD"/>
</dbReference>
<dbReference type="InterPro" id="IPR036128">
    <property type="entry name" value="Plus3-like_sf"/>
</dbReference>
<dbReference type="GO" id="GO:0003677">
    <property type="term" value="F:DNA binding"/>
    <property type="evidence" value="ECO:0007669"/>
    <property type="project" value="InterPro"/>
</dbReference>
<dbReference type="InterPro" id="IPR004343">
    <property type="entry name" value="Plus-3_dom"/>
</dbReference>
<dbReference type="PANTHER" id="PTHR46851:SF23">
    <property type="entry name" value="SWIB_MDM2 DOMAIN-CONTAINING PROTEIN"/>
    <property type="match status" value="1"/>
</dbReference>
<organism evidence="7 8">
    <name type="scientific">Linum tenue</name>
    <dbReference type="NCBI Taxonomy" id="586396"/>
    <lineage>
        <taxon>Eukaryota</taxon>
        <taxon>Viridiplantae</taxon>
        <taxon>Streptophyta</taxon>
        <taxon>Embryophyta</taxon>
        <taxon>Tracheophyta</taxon>
        <taxon>Spermatophyta</taxon>
        <taxon>Magnoliopsida</taxon>
        <taxon>eudicotyledons</taxon>
        <taxon>Gunneridae</taxon>
        <taxon>Pentapetalae</taxon>
        <taxon>rosids</taxon>
        <taxon>fabids</taxon>
        <taxon>Malpighiales</taxon>
        <taxon>Linaceae</taxon>
        <taxon>Linum</taxon>
    </lineage>
</organism>
<dbReference type="AlphaFoldDB" id="A0AAV0LYG7"/>
<dbReference type="CDD" id="cd10567">
    <property type="entry name" value="SWIB-MDM2_like"/>
    <property type="match status" value="1"/>
</dbReference>
<dbReference type="PROSITE" id="PS51360">
    <property type="entry name" value="PLUS3"/>
    <property type="match status" value="1"/>
</dbReference>
<feature type="domain" description="Plus3" evidence="5">
    <location>
        <begin position="381"/>
        <end position="508"/>
    </location>
</feature>
<evidence type="ECO:0000259" key="5">
    <source>
        <dbReference type="PROSITE" id="PS51360"/>
    </source>
</evidence>
<dbReference type="Pfam" id="PF03126">
    <property type="entry name" value="Plus-3"/>
    <property type="match status" value="1"/>
</dbReference>
<evidence type="ECO:0000256" key="1">
    <source>
        <dbReference type="ARBA" id="ARBA00022723"/>
    </source>
</evidence>
<dbReference type="Gene3D" id="3.30.40.10">
    <property type="entry name" value="Zinc/RING finger domain, C3HC4 (zinc finger)"/>
    <property type="match status" value="1"/>
</dbReference>
<keyword evidence="8" id="KW-1185">Reference proteome</keyword>